<dbReference type="EMBL" id="KV417298">
    <property type="protein sequence ID" value="KZO93878.1"/>
    <property type="molecule type" value="Genomic_DNA"/>
</dbReference>
<evidence type="ECO:0000313" key="1">
    <source>
        <dbReference type="EMBL" id="KZO93878.1"/>
    </source>
</evidence>
<protein>
    <recommendedName>
        <fullName evidence="3">AB hydrolase-1 domain-containing protein</fullName>
    </recommendedName>
</protein>
<dbReference type="Gene3D" id="3.40.50.1820">
    <property type="entry name" value="alpha/beta hydrolase"/>
    <property type="match status" value="1"/>
</dbReference>
<accession>A0A167JT72</accession>
<gene>
    <name evidence="1" type="ORF">CALVIDRAFT_600361</name>
</gene>
<organism evidence="1 2">
    <name type="scientific">Calocera viscosa (strain TUFC12733)</name>
    <dbReference type="NCBI Taxonomy" id="1330018"/>
    <lineage>
        <taxon>Eukaryota</taxon>
        <taxon>Fungi</taxon>
        <taxon>Dikarya</taxon>
        <taxon>Basidiomycota</taxon>
        <taxon>Agaricomycotina</taxon>
        <taxon>Dacrymycetes</taxon>
        <taxon>Dacrymycetales</taxon>
        <taxon>Dacrymycetaceae</taxon>
        <taxon>Calocera</taxon>
    </lineage>
</organism>
<dbReference type="Proteomes" id="UP000076738">
    <property type="component" value="Unassembled WGS sequence"/>
</dbReference>
<proteinExistence type="predicted"/>
<evidence type="ECO:0000313" key="2">
    <source>
        <dbReference type="Proteomes" id="UP000076738"/>
    </source>
</evidence>
<dbReference type="InterPro" id="IPR029058">
    <property type="entry name" value="AB_hydrolase_fold"/>
</dbReference>
<sequence length="232" mass="25032">MSPTWSTAHLGVLVPGDAPIHLQYFDTSPSPPSAPYTTVILVHGTGFNSHIWVPSLPRLPRNTRMLAFNRRGSSPPHASAQQQPGNVEAFGRYVIDLLGFLKYAVEVLGVPPASSEGQGRKGSIVLVGWSKDCATVIFRALLPSPTPSASPHPLPVTAAHDPYLPLLRSHIRATILFKPEDDIQLPGPAEHPELAGVPPERLPQAFGEVLIGTIVVTARTRCRQLEALECCE</sequence>
<evidence type="ECO:0008006" key="3">
    <source>
        <dbReference type="Google" id="ProtNLM"/>
    </source>
</evidence>
<dbReference type="OrthoDB" id="5311491at2759"/>
<dbReference type="SUPFAM" id="SSF53474">
    <property type="entry name" value="alpha/beta-Hydrolases"/>
    <property type="match status" value="1"/>
</dbReference>
<keyword evidence="2" id="KW-1185">Reference proteome</keyword>
<name>A0A167JT72_CALVF</name>
<dbReference type="AlphaFoldDB" id="A0A167JT72"/>
<reference evidence="1 2" key="1">
    <citation type="journal article" date="2016" name="Mol. Biol. Evol.">
        <title>Comparative Genomics of Early-Diverging Mushroom-Forming Fungi Provides Insights into the Origins of Lignocellulose Decay Capabilities.</title>
        <authorList>
            <person name="Nagy L.G."/>
            <person name="Riley R."/>
            <person name="Tritt A."/>
            <person name="Adam C."/>
            <person name="Daum C."/>
            <person name="Floudas D."/>
            <person name="Sun H."/>
            <person name="Yadav J.S."/>
            <person name="Pangilinan J."/>
            <person name="Larsson K.H."/>
            <person name="Matsuura K."/>
            <person name="Barry K."/>
            <person name="Labutti K."/>
            <person name="Kuo R."/>
            <person name="Ohm R.A."/>
            <person name="Bhattacharya S.S."/>
            <person name="Shirouzu T."/>
            <person name="Yoshinaga Y."/>
            <person name="Martin F.M."/>
            <person name="Grigoriev I.V."/>
            <person name="Hibbett D.S."/>
        </authorList>
    </citation>
    <scope>NUCLEOTIDE SEQUENCE [LARGE SCALE GENOMIC DNA]</scope>
    <source>
        <strain evidence="1 2">TUFC12733</strain>
    </source>
</reference>